<dbReference type="Gramene" id="TraesCLE_scaffold_025854_01G000500.1">
    <property type="protein sequence ID" value="TraesCLE_scaffold_025854_01G000500.1"/>
    <property type="gene ID" value="TraesCLE_scaffold_025854_01G000500"/>
</dbReference>
<reference evidence="14" key="2">
    <citation type="submission" date="2018-10" db="UniProtKB">
        <authorList>
            <consortium name="EnsemblPlants"/>
        </authorList>
    </citation>
    <scope>IDENTIFICATION</scope>
</reference>
<feature type="domain" description="Peptidase S8/S53" evidence="11">
    <location>
        <begin position="179"/>
        <end position="616"/>
    </location>
</feature>
<dbReference type="Gramene" id="TraesCS7A02G488500.1">
    <property type="protein sequence ID" value="TraesCS7A02G488500.1.cds1"/>
    <property type="gene ID" value="TraesCS7A02G488500"/>
</dbReference>
<dbReference type="InterPro" id="IPR041469">
    <property type="entry name" value="Subtilisin-like_FN3"/>
</dbReference>
<evidence type="ECO:0000313" key="15">
    <source>
        <dbReference type="Proteomes" id="UP000019116"/>
    </source>
</evidence>
<dbReference type="OrthoDB" id="206201at2759"/>
<evidence type="ECO:0000256" key="7">
    <source>
        <dbReference type="ARBA" id="ARBA00022825"/>
    </source>
</evidence>
<dbReference type="CDD" id="cd02120">
    <property type="entry name" value="PA_subtilisin_like"/>
    <property type="match status" value="1"/>
</dbReference>
<comment type="similarity">
    <text evidence="2 10">Belongs to the peptidase S8 family.</text>
</comment>
<reference evidence="14" key="1">
    <citation type="submission" date="2018-08" db="EMBL/GenBank/DDBJ databases">
        <authorList>
            <person name="Rossello M."/>
        </authorList>
    </citation>
    <scope>NUCLEOTIDE SEQUENCE [LARGE SCALE GENOMIC DNA]</scope>
    <source>
        <strain evidence="14">cv. Chinese Spring</strain>
    </source>
</reference>
<dbReference type="Pfam" id="PF17766">
    <property type="entry name" value="fn3_6"/>
    <property type="match status" value="1"/>
</dbReference>
<evidence type="ECO:0000256" key="8">
    <source>
        <dbReference type="ARBA" id="ARBA00023180"/>
    </source>
</evidence>
<dbReference type="PROSITE" id="PS51892">
    <property type="entry name" value="SUBTILASE"/>
    <property type="match status" value="1"/>
</dbReference>
<evidence type="ECO:0000259" key="11">
    <source>
        <dbReference type="Pfam" id="PF00082"/>
    </source>
</evidence>
<dbReference type="EnsemblPlants" id="TraesCS7A02G488500.1">
    <property type="protein sequence ID" value="TraesCS7A02G488500.1.cds1"/>
    <property type="gene ID" value="TraesCS7A02G488500"/>
</dbReference>
<dbReference type="InterPro" id="IPR036852">
    <property type="entry name" value="Peptidase_S8/S53_dom_sf"/>
</dbReference>
<dbReference type="Pfam" id="PF00082">
    <property type="entry name" value="Peptidase_S8"/>
    <property type="match status" value="1"/>
</dbReference>
<feature type="domain" description="Subtilisin-like protease fibronectin type-III" evidence="13">
    <location>
        <begin position="694"/>
        <end position="795"/>
    </location>
</feature>
<accession>A0A3B6RR46</accession>
<proteinExistence type="inferred from homology"/>
<dbReference type="Proteomes" id="UP000019116">
    <property type="component" value="Chromosome 7A"/>
</dbReference>
<dbReference type="PRINTS" id="PR00723">
    <property type="entry name" value="SUBTILISIN"/>
</dbReference>
<dbReference type="AlphaFoldDB" id="A0A3B6RR46"/>
<evidence type="ECO:0000256" key="9">
    <source>
        <dbReference type="PIRSR" id="PIRSR615500-1"/>
    </source>
</evidence>
<gene>
    <name evidence="14" type="primary">LOC123149298</name>
</gene>
<comment type="subcellular location">
    <subcellularLocation>
        <location evidence="1">Secreted</location>
    </subcellularLocation>
</comment>
<organism evidence="14">
    <name type="scientific">Triticum aestivum</name>
    <name type="common">Wheat</name>
    <dbReference type="NCBI Taxonomy" id="4565"/>
    <lineage>
        <taxon>Eukaryota</taxon>
        <taxon>Viridiplantae</taxon>
        <taxon>Streptophyta</taxon>
        <taxon>Embryophyta</taxon>
        <taxon>Tracheophyta</taxon>
        <taxon>Spermatophyta</taxon>
        <taxon>Magnoliopsida</taxon>
        <taxon>Liliopsida</taxon>
        <taxon>Poales</taxon>
        <taxon>Poaceae</taxon>
        <taxon>BOP clade</taxon>
        <taxon>Pooideae</taxon>
        <taxon>Triticodae</taxon>
        <taxon>Triticeae</taxon>
        <taxon>Triticinae</taxon>
        <taxon>Triticum</taxon>
    </lineage>
</organism>
<dbReference type="InterPro" id="IPR000209">
    <property type="entry name" value="Peptidase_S8/S53_dom"/>
</dbReference>
<evidence type="ECO:0000256" key="3">
    <source>
        <dbReference type="ARBA" id="ARBA00022525"/>
    </source>
</evidence>
<sequence>MNCGSFWLNTPTTEGVVLHAVNSHARRRPLRHRPSYSTVAGALLTYVHRTMWPWAALVLVALYPRPAAADTVAAASYSYIVHMDKSAMPGVFSSHQRWYESTLAAAAPGADMFYVYDHATHGFAARLSADGLDRLRRSPGFVSCYRDDARAVRDTTHTPEFLGLGVGAAGGIWEASEYGENMIIGVVDTGVWPESASFRDDGLPPVPARWKGFCESGPAFDAAKACNRKLVGARKYNKGLIANSNVTIAVDSPRDSEGHGTHTSSTAAGSPVAGASFFGYGRGVARGMAPRARVAVYKALWEDDAYASDVLAAMDQAIADGVDVLSLSLGFNGRQLYEDPVAIGAFAAMQRGVFVSTSAGNDGPDPGYLRNGSPWVLTVAAGTVDREFSAIVRLGDGTTLVGESLYAGTPHGLGNARIVFLGLCDNDTVLAANRGKVVVCDVPYIDALTPAISAVKAAKVRAGLFLSNDTLRELYENFPFPGVILKPRGAPALLHYIQRSRAPKASIKFAVTVLDTKPAPQVATYSSRGPSRSCPTVLKPDLLAPGSLILASWAENASVTDAGTQSPLFSKFNVISGTSMSCPHASGVAALLKAVHPEWSPAAVRSAMMTTASAADNTLAPIKDRADGIEYAASPLAMGSGHMDPNRSLDPGLVYDAGPDNYIKLMCAMNFTAAQIKTVVQSSGPVDCAGATLDLNYPSFIAFFDYNGGEKTFARTVTNAGDGPVRYNATVEGLDGVKVNVVPNRLVFDGKHEKQRYTVVVRVGDSQIIPEVALYGSLTWVDDTGKYTVRSPIVVASANFSRL</sequence>
<evidence type="ECO:0000256" key="4">
    <source>
        <dbReference type="ARBA" id="ARBA00022670"/>
    </source>
</evidence>
<evidence type="ECO:0008006" key="16">
    <source>
        <dbReference type="Google" id="ProtNLM"/>
    </source>
</evidence>
<dbReference type="Pfam" id="PF05922">
    <property type="entry name" value="Inhibitor_I9"/>
    <property type="match status" value="1"/>
</dbReference>
<evidence type="ECO:0000256" key="2">
    <source>
        <dbReference type="ARBA" id="ARBA00011073"/>
    </source>
</evidence>
<dbReference type="Gene3D" id="3.40.50.200">
    <property type="entry name" value="Peptidase S8/S53 domain"/>
    <property type="match status" value="1"/>
</dbReference>
<dbReference type="InterPro" id="IPR034197">
    <property type="entry name" value="Peptidases_S8_3"/>
</dbReference>
<keyword evidence="6 10" id="KW-0378">Hydrolase</keyword>
<feature type="active site" description="Charge relay system" evidence="9 10">
    <location>
        <position position="188"/>
    </location>
</feature>
<feature type="domain" description="Inhibitor I9" evidence="12">
    <location>
        <begin position="78"/>
        <end position="150"/>
    </location>
</feature>
<dbReference type="GO" id="GO:0005576">
    <property type="term" value="C:extracellular region"/>
    <property type="evidence" value="ECO:0000318"/>
    <property type="project" value="GO_Central"/>
</dbReference>
<keyword evidence="15" id="KW-1185">Reference proteome</keyword>
<keyword evidence="5" id="KW-0732">Signal</keyword>
<keyword evidence="3" id="KW-0964">Secreted</keyword>
<dbReference type="SMR" id="A0A3B6RR46"/>
<feature type="active site" description="Charge relay system" evidence="9 10">
    <location>
        <position position="259"/>
    </location>
</feature>
<dbReference type="PROSITE" id="PS00138">
    <property type="entry name" value="SUBTILASE_SER"/>
    <property type="match status" value="1"/>
</dbReference>
<evidence type="ECO:0000256" key="10">
    <source>
        <dbReference type="PROSITE-ProRule" id="PRU01240"/>
    </source>
</evidence>
<dbReference type="Gene3D" id="3.30.70.80">
    <property type="entry name" value="Peptidase S8 propeptide/proteinase inhibitor I9"/>
    <property type="match status" value="1"/>
</dbReference>
<dbReference type="Gramene" id="TraesROB_scaffold_023149_01G000100.1">
    <property type="protein sequence ID" value="TraesROB_scaffold_023149_01G000100.1"/>
    <property type="gene ID" value="TraesROB_scaffold_023149_01G000100"/>
</dbReference>
<keyword evidence="7 10" id="KW-0720">Serine protease</keyword>
<dbReference type="Gramene" id="TraesWEE_scaffold_026636_01G000500.1">
    <property type="protein sequence ID" value="TraesWEE_scaffold_026636_01G000500.1"/>
    <property type="gene ID" value="TraesWEE_scaffold_026636_01G000500"/>
</dbReference>
<keyword evidence="8" id="KW-0325">Glycoprotein</keyword>
<evidence type="ECO:0000313" key="14">
    <source>
        <dbReference type="EnsemblPlants" id="TraesCS7A02G488500.1.cds1"/>
    </source>
</evidence>
<dbReference type="InterPro" id="IPR045051">
    <property type="entry name" value="SBT"/>
</dbReference>
<dbReference type="OMA" id="GVFSSHQ"/>
<dbReference type="InterPro" id="IPR037045">
    <property type="entry name" value="S8pro/Inhibitor_I9_sf"/>
</dbReference>
<dbReference type="Gene3D" id="3.50.30.30">
    <property type="match status" value="1"/>
</dbReference>
<protein>
    <recommendedName>
        <fullName evidence="16">Subtilisin-like protease</fullName>
    </recommendedName>
</protein>
<dbReference type="InterPro" id="IPR015500">
    <property type="entry name" value="Peptidase_S8_subtilisin-rel"/>
</dbReference>
<evidence type="ECO:0000256" key="5">
    <source>
        <dbReference type="ARBA" id="ARBA00022729"/>
    </source>
</evidence>
<dbReference type="Gene3D" id="2.60.40.2310">
    <property type="match status" value="1"/>
</dbReference>
<dbReference type="Gramene" id="TraesCAD_scaffold_057409_01G000300.1">
    <property type="protein sequence ID" value="TraesCAD_scaffold_057409_01G000300.1"/>
    <property type="gene ID" value="TraesCAD_scaffold_057409_01G000300"/>
</dbReference>
<dbReference type="CDD" id="cd04852">
    <property type="entry name" value="Peptidases_S8_3"/>
    <property type="match status" value="1"/>
</dbReference>
<dbReference type="InterPro" id="IPR010259">
    <property type="entry name" value="S8pro/Inhibitor_I9"/>
</dbReference>
<evidence type="ECO:0000259" key="12">
    <source>
        <dbReference type="Pfam" id="PF05922"/>
    </source>
</evidence>
<name>A0A3B6RR46_WHEAT</name>
<dbReference type="PANTHER" id="PTHR10795">
    <property type="entry name" value="PROPROTEIN CONVERTASE SUBTILISIN/KEXIN"/>
    <property type="match status" value="1"/>
</dbReference>
<dbReference type="STRING" id="4565.A0A3B6RR46"/>
<evidence type="ECO:0000259" key="13">
    <source>
        <dbReference type="Pfam" id="PF17766"/>
    </source>
</evidence>
<dbReference type="SUPFAM" id="SSF52743">
    <property type="entry name" value="Subtilisin-like"/>
    <property type="match status" value="1"/>
</dbReference>
<dbReference type="FunFam" id="3.40.50.200:FF:000006">
    <property type="entry name" value="Subtilisin-like protease SBT1.5"/>
    <property type="match status" value="1"/>
</dbReference>
<dbReference type="GO" id="GO:0006508">
    <property type="term" value="P:proteolysis"/>
    <property type="evidence" value="ECO:0007669"/>
    <property type="project" value="UniProtKB-KW"/>
</dbReference>
<dbReference type="Gramene" id="TraesCS7A03G1183400.1">
    <property type="protein sequence ID" value="TraesCS7A03G1183400.1.CDS1"/>
    <property type="gene ID" value="TraesCS7A03G1183400"/>
</dbReference>
<keyword evidence="4 10" id="KW-0645">Protease</keyword>
<dbReference type="GO" id="GO:0004252">
    <property type="term" value="F:serine-type endopeptidase activity"/>
    <property type="evidence" value="ECO:0000318"/>
    <property type="project" value="GO_Central"/>
</dbReference>
<evidence type="ECO:0000256" key="6">
    <source>
        <dbReference type="ARBA" id="ARBA00022801"/>
    </source>
</evidence>
<dbReference type="FunFam" id="3.30.70.80:FF:000003">
    <property type="entry name" value="Subtilisin-like protease SBT1.9"/>
    <property type="match status" value="1"/>
</dbReference>
<feature type="active site" description="Charge relay system" evidence="9 10">
    <location>
        <position position="579"/>
    </location>
</feature>
<dbReference type="InterPro" id="IPR023828">
    <property type="entry name" value="Peptidase_S8_Ser-AS"/>
</dbReference>
<evidence type="ECO:0000256" key="1">
    <source>
        <dbReference type="ARBA" id="ARBA00004613"/>
    </source>
</evidence>